<keyword evidence="4" id="KW-1185">Reference proteome</keyword>
<dbReference type="Pfam" id="PF01497">
    <property type="entry name" value="Peripla_BP_2"/>
    <property type="match status" value="1"/>
</dbReference>
<reference evidence="4" key="1">
    <citation type="journal article" date="2019" name="Int. J. Syst. Evol. Microbiol.">
        <title>The Global Catalogue of Microorganisms (GCM) 10K type strain sequencing project: providing services to taxonomists for standard genome sequencing and annotation.</title>
        <authorList>
            <consortium name="The Broad Institute Genomics Platform"/>
            <consortium name="The Broad Institute Genome Sequencing Center for Infectious Disease"/>
            <person name="Wu L."/>
            <person name="Ma J."/>
        </authorList>
    </citation>
    <scope>NUCLEOTIDE SEQUENCE [LARGE SCALE GENOMIC DNA]</scope>
    <source>
        <strain evidence="4">CGMCC 1.15731</strain>
    </source>
</reference>
<proteinExistence type="predicted"/>
<dbReference type="Gene3D" id="3.40.50.1980">
    <property type="entry name" value="Nitrogenase molybdenum iron protein domain"/>
    <property type="match status" value="2"/>
</dbReference>
<feature type="domain" description="Fe/B12 periplasmic-binding" evidence="2">
    <location>
        <begin position="32"/>
        <end position="277"/>
    </location>
</feature>
<organism evidence="3 4">
    <name type="scientific">Daeguia caeni</name>
    <dbReference type="NCBI Taxonomy" id="439612"/>
    <lineage>
        <taxon>Bacteria</taxon>
        <taxon>Pseudomonadati</taxon>
        <taxon>Pseudomonadota</taxon>
        <taxon>Alphaproteobacteria</taxon>
        <taxon>Hyphomicrobiales</taxon>
        <taxon>Brucellaceae</taxon>
        <taxon>Daeguia</taxon>
    </lineage>
</organism>
<dbReference type="SUPFAM" id="SSF53807">
    <property type="entry name" value="Helical backbone' metal receptor"/>
    <property type="match status" value="1"/>
</dbReference>
<evidence type="ECO:0000313" key="3">
    <source>
        <dbReference type="EMBL" id="MFC4625360.1"/>
    </source>
</evidence>
<dbReference type="InterPro" id="IPR050902">
    <property type="entry name" value="ABC_Transporter_SBP"/>
</dbReference>
<gene>
    <name evidence="3" type="ORF">ACFO1V_09015</name>
</gene>
<evidence type="ECO:0000256" key="1">
    <source>
        <dbReference type="SAM" id="SignalP"/>
    </source>
</evidence>
<feature type="signal peptide" evidence="1">
    <location>
        <begin position="1"/>
        <end position="25"/>
    </location>
</feature>
<dbReference type="Proteomes" id="UP001596042">
    <property type="component" value="Unassembled WGS sequence"/>
</dbReference>
<comment type="caution">
    <text evidence="3">The sequence shown here is derived from an EMBL/GenBank/DDBJ whole genome shotgun (WGS) entry which is preliminary data.</text>
</comment>
<dbReference type="PROSITE" id="PS50983">
    <property type="entry name" value="FE_B12_PBP"/>
    <property type="match status" value="1"/>
</dbReference>
<evidence type="ECO:0000313" key="4">
    <source>
        <dbReference type="Proteomes" id="UP001596042"/>
    </source>
</evidence>
<dbReference type="EMBL" id="JBHSEL010000053">
    <property type="protein sequence ID" value="MFC4625360.1"/>
    <property type="molecule type" value="Genomic_DNA"/>
</dbReference>
<sequence length="277" mass="30598">MAKKWKVGLALWLGLVGWVFSAAHATQTTPRKIVSINVCTDQLAMMLVGKDQWLSVSRLALDPELSVLAAEAENYPINNTDAEEIFLMKPDLVLAGTYNSRATVAMLRKLGLRVEEFEPTLSFDDIAEQMLRIGALIGREEEARRQIAQMKADLAAIKRPEQRKTLALYYANSYTAGRGTLIDDAVRLAGFDNLTDRIGVEGAARLPMELLVMEKPDVLVLSKRQWTPALAEENLAHPAIHRMVSDARLIELDDKLTVCGGPFSVEAVARLAEAGRD</sequence>
<dbReference type="RefSeq" id="WP_374829258.1">
    <property type="nucleotide sequence ID" value="NZ_JBHEEZ010000001.1"/>
</dbReference>
<evidence type="ECO:0000259" key="2">
    <source>
        <dbReference type="PROSITE" id="PS50983"/>
    </source>
</evidence>
<name>A0ABV9H896_9HYPH</name>
<dbReference type="PANTHER" id="PTHR30535:SF34">
    <property type="entry name" value="MOLYBDATE-BINDING PROTEIN MOLA"/>
    <property type="match status" value="1"/>
</dbReference>
<feature type="chain" id="PRO_5047264347" evidence="1">
    <location>
        <begin position="26"/>
        <end position="277"/>
    </location>
</feature>
<accession>A0ABV9H896</accession>
<dbReference type="InterPro" id="IPR002491">
    <property type="entry name" value="ABC_transptr_periplasmic_BD"/>
</dbReference>
<keyword evidence="1" id="KW-0732">Signal</keyword>
<protein>
    <submittedName>
        <fullName evidence="3">ABC transporter substrate-binding protein</fullName>
    </submittedName>
</protein>
<dbReference type="PANTHER" id="PTHR30535">
    <property type="entry name" value="VITAMIN B12-BINDING PROTEIN"/>
    <property type="match status" value="1"/>
</dbReference>